<gene>
    <name evidence="1" type="ORF">Tco_0859663</name>
</gene>
<evidence type="ECO:0000313" key="1">
    <source>
        <dbReference type="EMBL" id="GJT12621.1"/>
    </source>
</evidence>
<name>A0ABQ5BCM2_9ASTR</name>
<protein>
    <submittedName>
        <fullName evidence="1">Uncharacterized protein</fullName>
    </submittedName>
</protein>
<evidence type="ECO:0000313" key="2">
    <source>
        <dbReference type="Proteomes" id="UP001151760"/>
    </source>
</evidence>
<reference evidence="1" key="2">
    <citation type="submission" date="2022-01" db="EMBL/GenBank/DDBJ databases">
        <authorList>
            <person name="Yamashiro T."/>
            <person name="Shiraishi A."/>
            <person name="Satake H."/>
            <person name="Nakayama K."/>
        </authorList>
    </citation>
    <scope>NUCLEOTIDE SEQUENCE</scope>
</reference>
<keyword evidence="2" id="KW-1185">Reference proteome</keyword>
<comment type="caution">
    <text evidence="1">The sequence shown here is derived from an EMBL/GenBank/DDBJ whole genome shotgun (WGS) entry which is preliminary data.</text>
</comment>
<dbReference type="EMBL" id="BQNB010013163">
    <property type="protein sequence ID" value="GJT12621.1"/>
    <property type="molecule type" value="Genomic_DNA"/>
</dbReference>
<reference evidence="1" key="1">
    <citation type="journal article" date="2022" name="Int. J. Mol. Sci.">
        <title>Draft Genome of Tanacetum Coccineum: Genomic Comparison of Closely Related Tanacetum-Family Plants.</title>
        <authorList>
            <person name="Yamashiro T."/>
            <person name="Shiraishi A."/>
            <person name="Nakayama K."/>
            <person name="Satake H."/>
        </authorList>
    </citation>
    <scope>NUCLEOTIDE SEQUENCE</scope>
</reference>
<proteinExistence type="predicted"/>
<organism evidence="1 2">
    <name type="scientific">Tanacetum coccineum</name>
    <dbReference type="NCBI Taxonomy" id="301880"/>
    <lineage>
        <taxon>Eukaryota</taxon>
        <taxon>Viridiplantae</taxon>
        <taxon>Streptophyta</taxon>
        <taxon>Embryophyta</taxon>
        <taxon>Tracheophyta</taxon>
        <taxon>Spermatophyta</taxon>
        <taxon>Magnoliopsida</taxon>
        <taxon>eudicotyledons</taxon>
        <taxon>Gunneridae</taxon>
        <taxon>Pentapetalae</taxon>
        <taxon>asterids</taxon>
        <taxon>campanulids</taxon>
        <taxon>Asterales</taxon>
        <taxon>Asteraceae</taxon>
        <taxon>Asteroideae</taxon>
        <taxon>Anthemideae</taxon>
        <taxon>Anthemidinae</taxon>
        <taxon>Tanacetum</taxon>
    </lineage>
</organism>
<sequence>MGLCQYSTSSWNHVMPSWFLCDGVTLNGELPPSPAADGIILSDVGVMSVPNRSTPACLSNMDLTPEAFIRKRNCRVVHSSSRVIRLSSKQATA</sequence>
<dbReference type="Proteomes" id="UP001151760">
    <property type="component" value="Unassembled WGS sequence"/>
</dbReference>
<accession>A0ABQ5BCM2</accession>